<feature type="region of interest" description="Disordered" evidence="1">
    <location>
        <begin position="65"/>
        <end position="90"/>
    </location>
</feature>
<accession>J4IAK4</accession>
<dbReference type="EMBL" id="HE797100">
    <property type="protein sequence ID" value="CCM03066.1"/>
    <property type="molecule type" value="Genomic_DNA"/>
</dbReference>
<feature type="region of interest" description="Disordered" evidence="1">
    <location>
        <begin position="1"/>
        <end position="37"/>
    </location>
</feature>
<dbReference type="RefSeq" id="XP_012182349.1">
    <property type="nucleotide sequence ID" value="XM_012326959.1"/>
</dbReference>
<dbReference type="AlphaFoldDB" id="J4IAK4"/>
<keyword evidence="3" id="KW-1185">Reference proteome</keyword>
<evidence type="ECO:0000313" key="3">
    <source>
        <dbReference type="Proteomes" id="UP000006352"/>
    </source>
</evidence>
<organism evidence="2 3">
    <name type="scientific">Fibroporia radiculosa</name>
    <dbReference type="NCBI Taxonomy" id="599839"/>
    <lineage>
        <taxon>Eukaryota</taxon>
        <taxon>Fungi</taxon>
        <taxon>Dikarya</taxon>
        <taxon>Basidiomycota</taxon>
        <taxon>Agaricomycotina</taxon>
        <taxon>Agaricomycetes</taxon>
        <taxon>Polyporales</taxon>
        <taxon>Fibroporiaceae</taxon>
        <taxon>Fibroporia</taxon>
    </lineage>
</organism>
<protein>
    <submittedName>
        <fullName evidence="2">Uncharacterized protein</fullName>
    </submittedName>
</protein>
<dbReference type="Proteomes" id="UP000006352">
    <property type="component" value="Unassembled WGS sequence"/>
</dbReference>
<evidence type="ECO:0000313" key="2">
    <source>
        <dbReference type="EMBL" id="CCM03066.1"/>
    </source>
</evidence>
<feature type="compositionally biased region" description="Basic residues" evidence="1">
    <location>
        <begin position="1"/>
        <end position="10"/>
    </location>
</feature>
<dbReference type="HOGENOM" id="CLU_2440878_0_0_1"/>
<sequence>MGSRTRRRAHTQQPVRIAPPGREERAPRAVNRRHGLAPRRVVSSEIVHRDPEHVAQLLLGLGHRPELGGLAQQEQEPGKRTHSYDQTGSL</sequence>
<gene>
    <name evidence="2" type="ORF">FIBRA_05186</name>
</gene>
<name>J4IAK4_9APHY</name>
<dbReference type="GeneID" id="24097977"/>
<evidence type="ECO:0000256" key="1">
    <source>
        <dbReference type="SAM" id="MobiDB-lite"/>
    </source>
</evidence>
<dbReference type="InParanoid" id="J4IAK4"/>
<proteinExistence type="predicted"/>
<reference evidence="2 3" key="1">
    <citation type="journal article" date="2012" name="Appl. Environ. Microbiol.">
        <title>Short-read sequencing for genomic analysis of the brown rot fungus Fibroporia radiculosa.</title>
        <authorList>
            <person name="Tang J.D."/>
            <person name="Perkins A.D."/>
            <person name="Sonstegard T.S."/>
            <person name="Schroeder S.G."/>
            <person name="Burgess S.C."/>
            <person name="Diehl S.V."/>
        </authorList>
    </citation>
    <scope>NUCLEOTIDE SEQUENCE [LARGE SCALE GENOMIC DNA]</scope>
    <source>
        <strain evidence="2 3">TFFH 294</strain>
    </source>
</reference>